<dbReference type="InterPro" id="IPR012312">
    <property type="entry name" value="Hemerythrin-like"/>
</dbReference>
<gene>
    <name evidence="2" type="ORF">KKP3000_001951</name>
</gene>
<evidence type="ECO:0000313" key="3">
    <source>
        <dbReference type="Proteomes" id="UP001579974"/>
    </source>
</evidence>
<dbReference type="Pfam" id="PF01814">
    <property type="entry name" value="Hemerythrin"/>
    <property type="match status" value="1"/>
</dbReference>
<evidence type="ECO:0000259" key="1">
    <source>
        <dbReference type="Pfam" id="PF01814"/>
    </source>
</evidence>
<dbReference type="Gene3D" id="1.20.120.520">
    <property type="entry name" value="nmb1532 protein domain like"/>
    <property type="match status" value="1"/>
</dbReference>
<dbReference type="EMBL" id="JBDXSU010000027">
    <property type="protein sequence ID" value="MFB5192740.1"/>
    <property type="molecule type" value="Genomic_DNA"/>
</dbReference>
<dbReference type="RefSeq" id="WP_275473442.1">
    <property type="nucleotide sequence ID" value="NZ_CP162940.1"/>
</dbReference>
<feature type="domain" description="Hemerythrin-like" evidence="1">
    <location>
        <begin position="15"/>
        <end position="123"/>
    </location>
</feature>
<proteinExistence type="predicted"/>
<organism evidence="2 3">
    <name type="scientific">Alicyclobacillus fastidiosus</name>
    <dbReference type="NCBI Taxonomy" id="392011"/>
    <lineage>
        <taxon>Bacteria</taxon>
        <taxon>Bacillati</taxon>
        <taxon>Bacillota</taxon>
        <taxon>Bacilli</taxon>
        <taxon>Bacillales</taxon>
        <taxon>Alicyclobacillaceae</taxon>
        <taxon>Alicyclobacillus</taxon>
    </lineage>
</organism>
<comment type="caution">
    <text evidence="2">The sequence shown here is derived from an EMBL/GenBank/DDBJ whole genome shotgun (WGS) entry which is preliminary data.</text>
</comment>
<evidence type="ECO:0000313" key="2">
    <source>
        <dbReference type="EMBL" id="MFB5192740.1"/>
    </source>
</evidence>
<sequence length="145" mass="17219">MTGLQRHEALKNLSRHHHHALVLAMNLNRAHDPNDTLKQQVIEFWEQGGNQHFREEEEVLLPIYAKYKILQDDKNVIRMLLEHVQIRMLVQRIKTDEANIHVFHELGSILKSHVHLEEQVVFSEIQNTVPEPDLYAIQHFFHEML</sequence>
<dbReference type="Proteomes" id="UP001579974">
    <property type="component" value="Unassembled WGS sequence"/>
</dbReference>
<reference evidence="2 3" key="1">
    <citation type="journal article" date="2024" name="Int. J. Mol. Sci.">
        <title>Exploration of Alicyclobacillus spp. Genome in Search of Antibiotic Resistance.</title>
        <authorList>
            <person name="Bucka-Kolendo J."/>
            <person name="Kiousi D.E."/>
            <person name="Dekowska A."/>
            <person name="Mikolajczuk-Szczyrba A."/>
            <person name="Karadedos D.M."/>
            <person name="Michael P."/>
            <person name="Galanis A."/>
            <person name="Sokolowska B."/>
        </authorList>
    </citation>
    <scope>NUCLEOTIDE SEQUENCE [LARGE SCALE GENOMIC DNA]</scope>
    <source>
        <strain evidence="2 3">KKP 3000</strain>
    </source>
</reference>
<name>A0ABV5AKE7_9BACL</name>
<keyword evidence="3" id="KW-1185">Reference proteome</keyword>
<protein>
    <submittedName>
        <fullName evidence="2">Hemerythrin domain-containing protein</fullName>
    </submittedName>
</protein>
<accession>A0ABV5AKE7</accession>